<dbReference type="Gene3D" id="3.10.25.10">
    <property type="entry name" value="Formyl transferase, C-terminal domain"/>
    <property type="match status" value="1"/>
</dbReference>
<dbReference type="InterPro" id="IPR011034">
    <property type="entry name" value="Formyl_transferase-like_C_sf"/>
</dbReference>
<dbReference type="GO" id="GO:0004479">
    <property type="term" value="F:methionyl-tRNA formyltransferase activity"/>
    <property type="evidence" value="ECO:0007669"/>
    <property type="project" value="UniProtKB-EC"/>
</dbReference>
<sequence>MTSQQPLKIIFAGTPEFAEVALQALLDAGHNIVAVYCQPDRPSGRGKKIVFGPVKQLAVEHNIPVEQPLNFKVDGSLERLRSYGADLMIVVAYGLLLPQSVLTTPRYGCINIHGSLLPRWRGAAPIQRAIEAGDKQSGITIMQMDKGLDTGNMLLKKDCPILPDDTGSTLHDKLAILGGAAITEFLANFDPLDSGEIQQDSEANYAHKLSKQEAQIDWSQSAIEIAQKVRAYNAWPVCYTFVGQNRMRIWQAQWLKTTKPINEKPGTVVDLGKLGIDVVCGDGQLLRVTELQADGSKRMDAAALLNARKDWFIEHPCLGNQV</sequence>
<dbReference type="InterPro" id="IPR005794">
    <property type="entry name" value="Fmt"/>
</dbReference>
<dbReference type="PROSITE" id="PS00373">
    <property type="entry name" value="GART"/>
    <property type="match status" value="1"/>
</dbReference>
<dbReference type="InterPro" id="IPR037022">
    <property type="entry name" value="Formyl_trans_C_sf"/>
</dbReference>
<comment type="caution">
    <text evidence="1">The sequence shown here is derived from an EMBL/GenBank/DDBJ whole genome shotgun (WGS) entry which is preliminary data.</text>
</comment>
<dbReference type="SUPFAM" id="SSF50486">
    <property type="entry name" value="FMT C-terminal domain-like"/>
    <property type="match status" value="1"/>
</dbReference>
<dbReference type="PANTHER" id="PTHR11138">
    <property type="entry name" value="METHIONYL-TRNA FORMYLTRANSFERASE"/>
    <property type="match status" value="1"/>
</dbReference>
<dbReference type="EMBL" id="JBEVCJ010000022">
    <property type="protein sequence ID" value="MET1256449.1"/>
    <property type="molecule type" value="Genomic_DNA"/>
</dbReference>
<dbReference type="NCBIfam" id="TIGR00460">
    <property type="entry name" value="fmt"/>
    <property type="match status" value="1"/>
</dbReference>
<keyword evidence="1" id="KW-0808">Transferase</keyword>
<dbReference type="HAMAP" id="MF_00182">
    <property type="entry name" value="Formyl_trans"/>
    <property type="match status" value="1"/>
</dbReference>
<dbReference type="InterPro" id="IPR005793">
    <property type="entry name" value="Formyl_trans_C"/>
</dbReference>
<dbReference type="InterPro" id="IPR036477">
    <property type="entry name" value="Formyl_transf_N_sf"/>
</dbReference>
<reference evidence="1 2" key="1">
    <citation type="submission" date="2024-06" db="EMBL/GenBank/DDBJ databases">
        <authorList>
            <person name="Li F."/>
        </authorList>
    </citation>
    <scope>NUCLEOTIDE SEQUENCE [LARGE SCALE GENOMIC DNA]</scope>
    <source>
        <strain evidence="1 2">GXAS 311</strain>
    </source>
</reference>
<dbReference type="InterPro" id="IPR002376">
    <property type="entry name" value="Formyl_transf_N"/>
</dbReference>
<dbReference type="EC" id="2.1.2.9" evidence="1"/>
<dbReference type="InterPro" id="IPR044135">
    <property type="entry name" value="Met-tRNA-FMT_C"/>
</dbReference>
<evidence type="ECO:0000313" key="2">
    <source>
        <dbReference type="Proteomes" id="UP001548189"/>
    </source>
</evidence>
<dbReference type="Proteomes" id="UP001548189">
    <property type="component" value="Unassembled WGS sequence"/>
</dbReference>
<dbReference type="CDD" id="cd08646">
    <property type="entry name" value="FMT_core_Met-tRNA-FMT_N"/>
    <property type="match status" value="1"/>
</dbReference>
<dbReference type="PANTHER" id="PTHR11138:SF5">
    <property type="entry name" value="METHIONYL-TRNA FORMYLTRANSFERASE, MITOCHONDRIAL"/>
    <property type="match status" value="1"/>
</dbReference>
<dbReference type="Gene3D" id="3.40.50.170">
    <property type="entry name" value="Formyl transferase, N-terminal domain"/>
    <property type="match status" value="1"/>
</dbReference>
<evidence type="ECO:0000313" key="1">
    <source>
        <dbReference type="EMBL" id="MET1256449.1"/>
    </source>
</evidence>
<dbReference type="CDD" id="cd08704">
    <property type="entry name" value="Met_tRNA_FMT_C"/>
    <property type="match status" value="1"/>
</dbReference>
<dbReference type="Pfam" id="PF00551">
    <property type="entry name" value="Formyl_trans_N"/>
    <property type="match status" value="1"/>
</dbReference>
<dbReference type="InterPro" id="IPR001555">
    <property type="entry name" value="GART_AS"/>
</dbReference>
<dbReference type="SUPFAM" id="SSF53328">
    <property type="entry name" value="Formyltransferase"/>
    <property type="match status" value="1"/>
</dbReference>
<dbReference type="Pfam" id="PF02911">
    <property type="entry name" value="Formyl_trans_C"/>
    <property type="match status" value="1"/>
</dbReference>
<protein>
    <submittedName>
        <fullName evidence="1">Methionyl-tRNA formyltransferase</fullName>
        <ecNumber evidence="1">2.1.2.9</ecNumber>
    </submittedName>
</protein>
<proteinExistence type="inferred from homology"/>
<gene>
    <name evidence="1" type="primary">fmt</name>
    <name evidence="1" type="ORF">ABVT43_15015</name>
</gene>
<accession>A0ABV2BWZ7</accession>
<keyword evidence="2" id="KW-1185">Reference proteome</keyword>
<name>A0ABV2BWZ7_9GAMM</name>
<organism evidence="1 2">
    <name type="scientific">Aliikangiella maris</name>
    <dbReference type="NCBI Taxonomy" id="3162458"/>
    <lineage>
        <taxon>Bacteria</taxon>
        <taxon>Pseudomonadati</taxon>
        <taxon>Pseudomonadota</taxon>
        <taxon>Gammaproteobacteria</taxon>
        <taxon>Oceanospirillales</taxon>
        <taxon>Pleioneaceae</taxon>
        <taxon>Aliikangiella</taxon>
    </lineage>
</organism>
<dbReference type="InterPro" id="IPR041711">
    <property type="entry name" value="Met-tRNA-FMT_N"/>
</dbReference>